<dbReference type="Proteomes" id="UP000309016">
    <property type="component" value="Chromosome"/>
</dbReference>
<dbReference type="PANTHER" id="PTHR43214:SF41">
    <property type="entry name" value="NITRATE_NITRITE RESPONSE REGULATOR PROTEIN NARP"/>
    <property type="match status" value="1"/>
</dbReference>
<evidence type="ECO:0000313" key="9">
    <source>
        <dbReference type="Proteomes" id="UP000309016"/>
    </source>
</evidence>
<keyword evidence="9" id="KW-1185">Reference proteome</keyword>
<dbReference type="GO" id="GO:0003677">
    <property type="term" value="F:DNA binding"/>
    <property type="evidence" value="ECO:0007669"/>
    <property type="project" value="UniProtKB-KW"/>
</dbReference>
<dbReference type="CDD" id="cd17535">
    <property type="entry name" value="REC_NarL-like"/>
    <property type="match status" value="1"/>
</dbReference>
<proteinExistence type="predicted"/>
<dbReference type="CDD" id="cd06170">
    <property type="entry name" value="LuxR_C_like"/>
    <property type="match status" value="1"/>
</dbReference>
<name>A0A5B7WZ72_9FLAO</name>
<evidence type="ECO:0000256" key="2">
    <source>
        <dbReference type="ARBA" id="ARBA00023015"/>
    </source>
</evidence>
<keyword evidence="3" id="KW-0238">DNA-binding</keyword>
<feature type="domain" description="Response regulatory" evidence="7">
    <location>
        <begin position="2"/>
        <end position="118"/>
    </location>
</feature>
<evidence type="ECO:0000259" key="7">
    <source>
        <dbReference type="PROSITE" id="PS50110"/>
    </source>
</evidence>
<keyword evidence="4" id="KW-0804">Transcription</keyword>
<dbReference type="InterPro" id="IPR016032">
    <property type="entry name" value="Sig_transdc_resp-reg_C-effctor"/>
</dbReference>
<dbReference type="SUPFAM" id="SSF52172">
    <property type="entry name" value="CheY-like"/>
    <property type="match status" value="1"/>
</dbReference>
<accession>A0A5B7WZ72</accession>
<evidence type="ECO:0000256" key="3">
    <source>
        <dbReference type="ARBA" id="ARBA00023125"/>
    </source>
</evidence>
<dbReference type="SUPFAM" id="SSF46894">
    <property type="entry name" value="C-terminal effector domain of the bipartite response regulators"/>
    <property type="match status" value="1"/>
</dbReference>
<evidence type="ECO:0000256" key="4">
    <source>
        <dbReference type="ARBA" id="ARBA00023163"/>
    </source>
</evidence>
<protein>
    <submittedName>
        <fullName evidence="8">Response regulator transcription factor</fullName>
    </submittedName>
</protein>
<feature type="modified residue" description="4-aspartylphosphate" evidence="5">
    <location>
        <position position="53"/>
    </location>
</feature>
<organism evidence="8 9">
    <name type="scientific">Antarcticibacterium flavum</name>
    <dbReference type="NCBI Taxonomy" id="2058175"/>
    <lineage>
        <taxon>Bacteria</taxon>
        <taxon>Pseudomonadati</taxon>
        <taxon>Bacteroidota</taxon>
        <taxon>Flavobacteriia</taxon>
        <taxon>Flavobacteriales</taxon>
        <taxon>Flavobacteriaceae</taxon>
        <taxon>Antarcticibacterium</taxon>
    </lineage>
</organism>
<dbReference type="AlphaFoldDB" id="A0A5B7WZ72"/>
<evidence type="ECO:0000313" key="8">
    <source>
        <dbReference type="EMBL" id="QCY68360.1"/>
    </source>
</evidence>
<evidence type="ECO:0000259" key="6">
    <source>
        <dbReference type="PROSITE" id="PS50043"/>
    </source>
</evidence>
<dbReference type="Gene3D" id="3.40.50.2300">
    <property type="match status" value="1"/>
</dbReference>
<dbReference type="GO" id="GO:0000160">
    <property type="term" value="P:phosphorelay signal transduction system"/>
    <property type="evidence" value="ECO:0007669"/>
    <property type="project" value="InterPro"/>
</dbReference>
<gene>
    <name evidence="8" type="ORF">FHG64_02550</name>
</gene>
<evidence type="ECO:0000256" key="5">
    <source>
        <dbReference type="PROSITE-ProRule" id="PRU00169"/>
    </source>
</evidence>
<dbReference type="SMART" id="SM00421">
    <property type="entry name" value="HTH_LUXR"/>
    <property type="match status" value="1"/>
</dbReference>
<dbReference type="InterPro" id="IPR039420">
    <property type="entry name" value="WalR-like"/>
</dbReference>
<dbReference type="Pfam" id="PF00072">
    <property type="entry name" value="Response_reg"/>
    <property type="match status" value="1"/>
</dbReference>
<dbReference type="PANTHER" id="PTHR43214">
    <property type="entry name" value="TWO-COMPONENT RESPONSE REGULATOR"/>
    <property type="match status" value="1"/>
</dbReference>
<keyword evidence="1 5" id="KW-0597">Phosphoprotein</keyword>
<dbReference type="PROSITE" id="PS00622">
    <property type="entry name" value="HTH_LUXR_1"/>
    <property type="match status" value="1"/>
</dbReference>
<dbReference type="InterPro" id="IPR011006">
    <property type="entry name" value="CheY-like_superfamily"/>
</dbReference>
<dbReference type="PROSITE" id="PS50043">
    <property type="entry name" value="HTH_LUXR_2"/>
    <property type="match status" value="1"/>
</dbReference>
<evidence type="ECO:0000256" key="1">
    <source>
        <dbReference type="ARBA" id="ARBA00022553"/>
    </source>
</evidence>
<dbReference type="KEGG" id="afla:FHG64_02550"/>
<dbReference type="PROSITE" id="PS50110">
    <property type="entry name" value="RESPONSE_REGULATORY"/>
    <property type="match status" value="1"/>
</dbReference>
<reference evidence="8 9" key="1">
    <citation type="submission" date="2019-06" db="EMBL/GenBank/DDBJ databases">
        <title>Complete genome sequence of Antarcticibacterium flavum KCTC 52984T from an Antarctic marine sediment.</title>
        <authorList>
            <person name="Lee Y.M."/>
            <person name="Shin S.C."/>
        </authorList>
    </citation>
    <scope>NUCLEOTIDE SEQUENCE [LARGE SCALE GENOMIC DNA]</scope>
    <source>
        <strain evidence="8 9">KCTC 52984</strain>
    </source>
</reference>
<dbReference type="PRINTS" id="PR00038">
    <property type="entry name" value="HTHLUXR"/>
</dbReference>
<sequence length="208" mass="23098">MKILIVDDHPILRKGLIEILNEHFPDLSCLEASNAAEAMSQLRRQTMDLILLDISLPGINGLEILKQLRSETITTPVLILSVQPEDQYAIRVLKAGASGYLKKDSAPEELINAVNILLQGKKYISANVANKLAQSLSDPLDSTAYEKLSDRELQVLKYIASGKTVSEIAREISLTVNTISTYRARVLEKLHLKNNAELTRYAMDNSLV</sequence>
<keyword evidence="2" id="KW-0805">Transcription regulation</keyword>
<dbReference type="OrthoDB" id="9795108at2"/>
<dbReference type="InterPro" id="IPR058245">
    <property type="entry name" value="NreC/VraR/RcsB-like_REC"/>
</dbReference>
<feature type="domain" description="HTH luxR-type" evidence="6">
    <location>
        <begin position="141"/>
        <end position="206"/>
    </location>
</feature>
<dbReference type="Pfam" id="PF00196">
    <property type="entry name" value="GerE"/>
    <property type="match status" value="1"/>
</dbReference>
<dbReference type="SMART" id="SM00448">
    <property type="entry name" value="REC"/>
    <property type="match status" value="1"/>
</dbReference>
<dbReference type="EMBL" id="CP040812">
    <property type="protein sequence ID" value="QCY68360.1"/>
    <property type="molecule type" value="Genomic_DNA"/>
</dbReference>
<dbReference type="GO" id="GO:0006355">
    <property type="term" value="P:regulation of DNA-templated transcription"/>
    <property type="evidence" value="ECO:0007669"/>
    <property type="project" value="InterPro"/>
</dbReference>
<dbReference type="RefSeq" id="WP_139064935.1">
    <property type="nucleotide sequence ID" value="NZ_CP040812.1"/>
</dbReference>
<dbReference type="InterPro" id="IPR000792">
    <property type="entry name" value="Tscrpt_reg_LuxR_C"/>
</dbReference>
<dbReference type="InterPro" id="IPR001789">
    <property type="entry name" value="Sig_transdc_resp-reg_receiver"/>
</dbReference>